<reference evidence="1 2" key="1">
    <citation type="journal article" date="2018" name="Front. Plant Sci.">
        <title>Red Clover (Trifolium pratense) and Zigzag Clover (T. medium) - A Picture of Genomic Similarities and Differences.</title>
        <authorList>
            <person name="Dluhosova J."/>
            <person name="Istvanek J."/>
            <person name="Nedelnik J."/>
            <person name="Repkova J."/>
        </authorList>
    </citation>
    <scope>NUCLEOTIDE SEQUENCE [LARGE SCALE GENOMIC DNA]</scope>
    <source>
        <strain evidence="2">cv. 10/8</strain>
        <tissue evidence="1">Leaf</tissue>
    </source>
</reference>
<organism evidence="1 2">
    <name type="scientific">Trifolium medium</name>
    <dbReference type="NCBI Taxonomy" id="97028"/>
    <lineage>
        <taxon>Eukaryota</taxon>
        <taxon>Viridiplantae</taxon>
        <taxon>Streptophyta</taxon>
        <taxon>Embryophyta</taxon>
        <taxon>Tracheophyta</taxon>
        <taxon>Spermatophyta</taxon>
        <taxon>Magnoliopsida</taxon>
        <taxon>eudicotyledons</taxon>
        <taxon>Gunneridae</taxon>
        <taxon>Pentapetalae</taxon>
        <taxon>rosids</taxon>
        <taxon>fabids</taxon>
        <taxon>Fabales</taxon>
        <taxon>Fabaceae</taxon>
        <taxon>Papilionoideae</taxon>
        <taxon>50 kb inversion clade</taxon>
        <taxon>NPAAA clade</taxon>
        <taxon>Hologalegina</taxon>
        <taxon>IRL clade</taxon>
        <taxon>Trifolieae</taxon>
        <taxon>Trifolium</taxon>
    </lineage>
</organism>
<dbReference type="EMBL" id="LXQA010257864">
    <property type="protein sequence ID" value="MCI38637.1"/>
    <property type="molecule type" value="Genomic_DNA"/>
</dbReference>
<dbReference type="Proteomes" id="UP000265520">
    <property type="component" value="Unassembled WGS sequence"/>
</dbReference>
<name>A0A392RR12_9FABA</name>
<protein>
    <submittedName>
        <fullName evidence="1">Uncharacterized protein</fullName>
    </submittedName>
</protein>
<sequence length="47" mass="5087">RAKPPSLSPSLKPGILGILGVSVAFHRWSEEPSDVCRFLSLSVAQRP</sequence>
<comment type="caution">
    <text evidence="1">The sequence shown here is derived from an EMBL/GenBank/DDBJ whole genome shotgun (WGS) entry which is preliminary data.</text>
</comment>
<evidence type="ECO:0000313" key="2">
    <source>
        <dbReference type="Proteomes" id="UP000265520"/>
    </source>
</evidence>
<keyword evidence="2" id="KW-1185">Reference proteome</keyword>
<dbReference type="AlphaFoldDB" id="A0A392RR12"/>
<evidence type="ECO:0000313" key="1">
    <source>
        <dbReference type="EMBL" id="MCI38637.1"/>
    </source>
</evidence>
<accession>A0A392RR12</accession>
<proteinExistence type="predicted"/>
<feature type="non-terminal residue" evidence="1">
    <location>
        <position position="1"/>
    </location>
</feature>